<proteinExistence type="predicted"/>
<dbReference type="PANTHER" id="PTHR24250">
    <property type="entry name" value="CHYMOTRYPSIN-RELATED"/>
    <property type="match status" value="1"/>
</dbReference>
<dbReference type="InterPro" id="IPR001314">
    <property type="entry name" value="Peptidase_S1A"/>
</dbReference>
<organism evidence="4">
    <name type="scientific">Capitella teleta</name>
    <name type="common">Polychaete worm</name>
    <dbReference type="NCBI Taxonomy" id="283909"/>
    <lineage>
        <taxon>Eukaryota</taxon>
        <taxon>Metazoa</taxon>
        <taxon>Spiralia</taxon>
        <taxon>Lophotrochozoa</taxon>
        <taxon>Annelida</taxon>
        <taxon>Polychaeta</taxon>
        <taxon>Sedentaria</taxon>
        <taxon>Scolecida</taxon>
        <taxon>Capitellidae</taxon>
        <taxon>Capitella</taxon>
    </lineage>
</organism>
<evidence type="ECO:0000259" key="3">
    <source>
        <dbReference type="PROSITE" id="PS50240"/>
    </source>
</evidence>
<protein>
    <recommendedName>
        <fullName evidence="3">Peptidase S1 domain-containing protein</fullName>
    </recommendedName>
</protein>
<keyword evidence="6" id="KW-1185">Reference proteome</keyword>
<gene>
    <name evidence="4" type="ORF">CAPTEDRAFT_151454</name>
</gene>
<sequence length="262" mass="28490">MIRCLLLIFTAQVATSKTITPFVLDSEDATPAEFPWMVSVHYGDWAIGANHYCGGILVDPEWVLTSGRCVDNDDTMSVTAGAHIRTLAELQESAQTSAIQRKVFHQGYCGNCVEYPYDLVMLQMATPFDVSGANISVAQLPDDDEDVAGEECVISGWGRPTSGLQQSDILRKASTTGMNINACRESLATREIWEYNSCYTNAENTVGLCDGDRGGPMNCPSGDGMVVKGIASWWVTCQAPLQPSVFVRTGYFKSWIDGVMSA</sequence>
<keyword evidence="2" id="KW-0732">Signal</keyword>
<evidence type="ECO:0000313" key="6">
    <source>
        <dbReference type="Proteomes" id="UP000014760"/>
    </source>
</evidence>
<dbReference type="SUPFAM" id="SSF50494">
    <property type="entry name" value="Trypsin-like serine proteases"/>
    <property type="match status" value="1"/>
</dbReference>
<dbReference type="OrthoDB" id="10012881at2759"/>
<feature type="chain" id="PRO_5008788813" description="Peptidase S1 domain-containing protein" evidence="2">
    <location>
        <begin position="17"/>
        <end position="262"/>
    </location>
</feature>
<reference evidence="5" key="3">
    <citation type="submission" date="2015-06" db="UniProtKB">
        <authorList>
            <consortium name="EnsemblMetazoa"/>
        </authorList>
    </citation>
    <scope>IDENTIFICATION</scope>
</reference>
<dbReference type="OMA" id="FENNYDP"/>
<dbReference type="EnsemblMetazoa" id="CapteT151454">
    <property type="protein sequence ID" value="CapteP151454"/>
    <property type="gene ID" value="CapteG151454"/>
</dbReference>
<evidence type="ECO:0000256" key="2">
    <source>
        <dbReference type="SAM" id="SignalP"/>
    </source>
</evidence>
<dbReference type="FunCoup" id="R7V729">
    <property type="interactions" value="25"/>
</dbReference>
<dbReference type="EMBL" id="AMQN01018645">
    <property type="status" value="NOT_ANNOTATED_CDS"/>
    <property type="molecule type" value="Genomic_DNA"/>
</dbReference>
<dbReference type="InterPro" id="IPR001254">
    <property type="entry name" value="Trypsin_dom"/>
</dbReference>
<dbReference type="SMART" id="SM00020">
    <property type="entry name" value="Tryp_SPc"/>
    <property type="match status" value="1"/>
</dbReference>
<evidence type="ECO:0000313" key="5">
    <source>
        <dbReference type="EnsemblMetazoa" id="CapteP151454"/>
    </source>
</evidence>
<feature type="signal peptide" evidence="2">
    <location>
        <begin position="1"/>
        <end position="16"/>
    </location>
</feature>
<dbReference type="Gene3D" id="2.40.10.10">
    <property type="entry name" value="Trypsin-like serine proteases"/>
    <property type="match status" value="1"/>
</dbReference>
<dbReference type="InterPro" id="IPR009003">
    <property type="entry name" value="Peptidase_S1_PA"/>
</dbReference>
<accession>R7V729</accession>
<dbReference type="EMBL" id="KB294671">
    <property type="protein sequence ID" value="ELU14252.1"/>
    <property type="molecule type" value="Genomic_DNA"/>
</dbReference>
<dbReference type="CDD" id="cd00190">
    <property type="entry name" value="Tryp_SPc"/>
    <property type="match status" value="1"/>
</dbReference>
<dbReference type="PRINTS" id="PR00722">
    <property type="entry name" value="CHYMOTRYPSIN"/>
</dbReference>
<dbReference type="PROSITE" id="PS50240">
    <property type="entry name" value="TRYPSIN_DOM"/>
    <property type="match status" value="1"/>
</dbReference>
<dbReference type="HOGENOM" id="CLU_006842_7_0_1"/>
<dbReference type="STRING" id="283909.R7V729"/>
<dbReference type="GO" id="GO:0006508">
    <property type="term" value="P:proteolysis"/>
    <property type="evidence" value="ECO:0007669"/>
    <property type="project" value="InterPro"/>
</dbReference>
<dbReference type="Proteomes" id="UP000014760">
    <property type="component" value="Unassembled WGS sequence"/>
</dbReference>
<keyword evidence="1" id="KW-1015">Disulfide bond</keyword>
<name>R7V729_CAPTE</name>
<reference evidence="4 6" key="2">
    <citation type="journal article" date="2013" name="Nature">
        <title>Insights into bilaterian evolution from three spiralian genomes.</title>
        <authorList>
            <person name="Simakov O."/>
            <person name="Marletaz F."/>
            <person name="Cho S.J."/>
            <person name="Edsinger-Gonzales E."/>
            <person name="Havlak P."/>
            <person name="Hellsten U."/>
            <person name="Kuo D.H."/>
            <person name="Larsson T."/>
            <person name="Lv J."/>
            <person name="Arendt D."/>
            <person name="Savage R."/>
            <person name="Osoegawa K."/>
            <person name="de Jong P."/>
            <person name="Grimwood J."/>
            <person name="Chapman J.A."/>
            <person name="Shapiro H."/>
            <person name="Aerts A."/>
            <person name="Otillar R.P."/>
            <person name="Terry A.Y."/>
            <person name="Boore J.L."/>
            <person name="Grigoriev I.V."/>
            <person name="Lindberg D.R."/>
            <person name="Seaver E.C."/>
            <person name="Weisblat D.A."/>
            <person name="Putnam N.H."/>
            <person name="Rokhsar D.S."/>
        </authorList>
    </citation>
    <scope>NUCLEOTIDE SEQUENCE</scope>
    <source>
        <strain evidence="4 6">I ESC-2004</strain>
    </source>
</reference>
<evidence type="ECO:0000256" key="1">
    <source>
        <dbReference type="ARBA" id="ARBA00023157"/>
    </source>
</evidence>
<evidence type="ECO:0000313" key="4">
    <source>
        <dbReference type="EMBL" id="ELU14252.1"/>
    </source>
</evidence>
<dbReference type="GO" id="GO:0004252">
    <property type="term" value="F:serine-type endopeptidase activity"/>
    <property type="evidence" value="ECO:0007669"/>
    <property type="project" value="InterPro"/>
</dbReference>
<dbReference type="InterPro" id="IPR043504">
    <property type="entry name" value="Peptidase_S1_PA_chymotrypsin"/>
</dbReference>
<reference evidence="6" key="1">
    <citation type="submission" date="2012-12" db="EMBL/GenBank/DDBJ databases">
        <authorList>
            <person name="Hellsten U."/>
            <person name="Grimwood J."/>
            <person name="Chapman J.A."/>
            <person name="Shapiro H."/>
            <person name="Aerts A."/>
            <person name="Otillar R.P."/>
            <person name="Terry A.Y."/>
            <person name="Boore J.L."/>
            <person name="Simakov O."/>
            <person name="Marletaz F."/>
            <person name="Cho S.-J."/>
            <person name="Edsinger-Gonzales E."/>
            <person name="Havlak P."/>
            <person name="Kuo D.-H."/>
            <person name="Larsson T."/>
            <person name="Lv J."/>
            <person name="Arendt D."/>
            <person name="Savage R."/>
            <person name="Osoegawa K."/>
            <person name="de Jong P."/>
            <person name="Lindberg D.R."/>
            <person name="Seaver E.C."/>
            <person name="Weisblat D.A."/>
            <person name="Putnam N.H."/>
            <person name="Grigoriev I.V."/>
            <person name="Rokhsar D.S."/>
        </authorList>
    </citation>
    <scope>NUCLEOTIDE SEQUENCE</scope>
    <source>
        <strain evidence="6">I ESC-2004</strain>
    </source>
</reference>
<feature type="domain" description="Peptidase S1" evidence="3">
    <location>
        <begin position="23"/>
        <end position="261"/>
    </location>
</feature>
<dbReference type="AlphaFoldDB" id="R7V729"/>
<dbReference type="Pfam" id="PF00089">
    <property type="entry name" value="Trypsin"/>
    <property type="match status" value="1"/>
</dbReference>